<protein>
    <submittedName>
        <fullName evidence="1">Uncharacterized protein</fullName>
    </submittedName>
</protein>
<accession>A0A0E9R5G4</accession>
<reference evidence="1" key="1">
    <citation type="submission" date="2014-11" db="EMBL/GenBank/DDBJ databases">
        <authorList>
            <person name="Amaro Gonzalez C."/>
        </authorList>
    </citation>
    <scope>NUCLEOTIDE SEQUENCE</scope>
</reference>
<dbReference type="AlphaFoldDB" id="A0A0E9R5G4"/>
<reference evidence="1" key="2">
    <citation type="journal article" date="2015" name="Fish Shellfish Immunol.">
        <title>Early steps in the European eel (Anguilla anguilla)-Vibrio vulnificus interaction in the gills: Role of the RtxA13 toxin.</title>
        <authorList>
            <person name="Callol A."/>
            <person name="Pajuelo D."/>
            <person name="Ebbesson L."/>
            <person name="Teles M."/>
            <person name="MacKenzie S."/>
            <person name="Amaro C."/>
        </authorList>
    </citation>
    <scope>NUCLEOTIDE SEQUENCE</scope>
</reference>
<evidence type="ECO:0000313" key="1">
    <source>
        <dbReference type="EMBL" id="JAH24007.1"/>
    </source>
</evidence>
<organism evidence="1">
    <name type="scientific">Anguilla anguilla</name>
    <name type="common">European freshwater eel</name>
    <name type="synonym">Muraena anguilla</name>
    <dbReference type="NCBI Taxonomy" id="7936"/>
    <lineage>
        <taxon>Eukaryota</taxon>
        <taxon>Metazoa</taxon>
        <taxon>Chordata</taxon>
        <taxon>Craniata</taxon>
        <taxon>Vertebrata</taxon>
        <taxon>Euteleostomi</taxon>
        <taxon>Actinopterygii</taxon>
        <taxon>Neopterygii</taxon>
        <taxon>Teleostei</taxon>
        <taxon>Anguilliformes</taxon>
        <taxon>Anguillidae</taxon>
        <taxon>Anguilla</taxon>
    </lineage>
</organism>
<dbReference type="EMBL" id="GBXM01084570">
    <property type="protein sequence ID" value="JAH24007.1"/>
    <property type="molecule type" value="Transcribed_RNA"/>
</dbReference>
<name>A0A0E9R5G4_ANGAN</name>
<sequence>MTIVWHETMKGFQISLCLWSLNYTAFKRFIISVL</sequence>
<proteinExistence type="predicted"/>